<dbReference type="InterPro" id="IPR016032">
    <property type="entry name" value="Sig_transdc_resp-reg_C-effctor"/>
</dbReference>
<evidence type="ECO:0000256" key="2">
    <source>
        <dbReference type="ARBA" id="ARBA00023125"/>
    </source>
</evidence>
<gene>
    <name evidence="5" type="ORF">AU252_04015</name>
</gene>
<dbReference type="KEGG" id="psul:AU252_04015"/>
<proteinExistence type="predicted"/>
<dbReference type="AlphaFoldDB" id="A0A0U3FXG5"/>
<dbReference type="PROSITE" id="PS50043">
    <property type="entry name" value="HTH_LUXR_2"/>
    <property type="match status" value="1"/>
</dbReference>
<evidence type="ECO:0000313" key="5">
    <source>
        <dbReference type="EMBL" id="ALV43735.1"/>
    </source>
</evidence>
<dbReference type="PANTHER" id="PTHR44688:SF16">
    <property type="entry name" value="DNA-BINDING TRANSCRIPTIONAL ACTIVATOR DEVR_DOSR"/>
    <property type="match status" value="1"/>
</dbReference>
<dbReference type="GO" id="GO:0006355">
    <property type="term" value="P:regulation of DNA-templated transcription"/>
    <property type="evidence" value="ECO:0007669"/>
    <property type="project" value="InterPro"/>
</dbReference>
<dbReference type="PANTHER" id="PTHR44688">
    <property type="entry name" value="DNA-BINDING TRANSCRIPTIONAL ACTIVATOR DEVR_DOSR"/>
    <property type="match status" value="1"/>
</dbReference>
<keyword evidence="3" id="KW-0804">Transcription</keyword>
<dbReference type="CDD" id="cd06170">
    <property type="entry name" value="LuxR_C_like"/>
    <property type="match status" value="1"/>
</dbReference>
<dbReference type="Pfam" id="PF00196">
    <property type="entry name" value="GerE"/>
    <property type="match status" value="1"/>
</dbReference>
<name>A0A0U3FXG5_9MICC</name>
<dbReference type="EMBL" id="CP013747">
    <property type="protein sequence ID" value="ALV43735.1"/>
    <property type="molecule type" value="Genomic_DNA"/>
</dbReference>
<sequence length="864" mass="92850">MAGPGIGKSTLTEAITERLSQEMIIVQIHGSSSLSGVPFGVLAPYTAELTAEDSVSSVAVLRSVWRYFEKLKAGKDTPLLLMMDDAHHLDEATASIVADMISAGWATVLAAGRPRPGLPQPLAQLWYDGLADRVDLRPMNREQVEEVLSHALDGTIPSGTIDTIWSASGGNPRILDALLHDAAERGELAKRNGIWMLLGPLPADGPRLAEVVVKDMLRRSPEEQEVLKLVALAGPVSRKVIEDIFGAEVVRTLLDQQMMVESSGIPADLRIWNSVFGEALRTSISVSRSLQLLEKIRDQLGTAPEGSEGRMRAVEWALECGLKISDPELLEAAGTALVHSRNRSSRMMAAKVADPDLVPQAQAVQGRALFNEGDFAGAAKLLDGCWLQLGNSAWAVPVLMLRAMAHQALGTPLSVFAADSREALKGAGAMTAGPDAVPPDSQETAGALAGPWQERLLRLLELCEAGNHQALEAEVQELRSSRAGDATDDALRAVGLALLAHSLAPAGRAVQGLDAALLAVSELPSLQGGVFFFNEFVLGRLVADYLAMGEWDSAERELANYAAGQPRGVAYFGGSLEVLRGYSLLRQGRMERAYQTLLPAVETLRLNDPLQMFRFGSGLAFYVAARLGDAAQAGRLELDYKDSPQGSPGYGLLARAYAAAASEYVAHDGKGLARLHTLATTPEVTTRAGTLLELLALCWDLGDHSVIPLVHSLAGSVEGRWAAAMLTLAGHWESEDADSIMETAAMLEGAGFVSLAREAYARSSTVLESSGERRRARQAVALREKCDHELGERFREGHFIAAAPSVHLTRREQDIVELAVKGLTDREIAQRLMVSVRTVEGHLYRTYVKLGVRSRDELASALPN</sequence>
<dbReference type="PRINTS" id="PR00038">
    <property type="entry name" value="HTHLUXR"/>
</dbReference>
<dbReference type="InterPro" id="IPR000792">
    <property type="entry name" value="Tscrpt_reg_LuxR_C"/>
</dbReference>
<accession>A0A0U3FXG5</accession>
<organism evidence="5">
    <name type="scientific">Pseudarthrobacter sulfonivorans</name>
    <dbReference type="NCBI Taxonomy" id="121292"/>
    <lineage>
        <taxon>Bacteria</taxon>
        <taxon>Bacillati</taxon>
        <taxon>Actinomycetota</taxon>
        <taxon>Actinomycetes</taxon>
        <taxon>Micrococcales</taxon>
        <taxon>Micrococcaceae</taxon>
        <taxon>Pseudarthrobacter</taxon>
    </lineage>
</organism>
<dbReference type="InterPro" id="IPR036388">
    <property type="entry name" value="WH-like_DNA-bd_sf"/>
</dbReference>
<dbReference type="SUPFAM" id="SSF52540">
    <property type="entry name" value="P-loop containing nucleoside triphosphate hydrolases"/>
    <property type="match status" value="1"/>
</dbReference>
<dbReference type="Gene3D" id="1.10.10.10">
    <property type="entry name" value="Winged helix-like DNA-binding domain superfamily/Winged helix DNA-binding domain"/>
    <property type="match status" value="1"/>
</dbReference>
<evidence type="ECO:0000313" key="6">
    <source>
        <dbReference type="Proteomes" id="UP000065151"/>
    </source>
</evidence>
<dbReference type="SMART" id="SM00421">
    <property type="entry name" value="HTH_LUXR"/>
    <property type="match status" value="1"/>
</dbReference>
<dbReference type="Proteomes" id="UP000065151">
    <property type="component" value="Chromosome"/>
</dbReference>
<keyword evidence="1" id="KW-0805">Transcription regulation</keyword>
<evidence type="ECO:0000259" key="4">
    <source>
        <dbReference type="PROSITE" id="PS50043"/>
    </source>
</evidence>
<evidence type="ECO:0000256" key="3">
    <source>
        <dbReference type="ARBA" id="ARBA00023163"/>
    </source>
</evidence>
<reference evidence="5 6" key="1">
    <citation type="submission" date="2015-12" db="EMBL/GenBank/DDBJ databases">
        <authorList>
            <person name="Shamseldin A."/>
            <person name="Moawad H."/>
            <person name="Abd El-Rahim W.M."/>
            <person name="Sadowsky M.J."/>
        </authorList>
    </citation>
    <scope>NUCLEOTIDE SEQUENCE [LARGE SCALE GENOMIC DNA]</scope>
    <source>
        <strain evidence="5 6">Ar51</strain>
    </source>
</reference>
<feature type="domain" description="HTH luxR-type" evidence="4">
    <location>
        <begin position="801"/>
        <end position="864"/>
    </location>
</feature>
<dbReference type="GO" id="GO:0003677">
    <property type="term" value="F:DNA binding"/>
    <property type="evidence" value="ECO:0007669"/>
    <property type="project" value="UniProtKB-KW"/>
</dbReference>
<dbReference type="SUPFAM" id="SSF46894">
    <property type="entry name" value="C-terminal effector domain of the bipartite response regulators"/>
    <property type="match status" value="1"/>
</dbReference>
<protein>
    <submittedName>
        <fullName evidence="5">LuxR family transcriptional regulator</fullName>
    </submittedName>
</protein>
<dbReference type="InterPro" id="IPR027417">
    <property type="entry name" value="P-loop_NTPase"/>
</dbReference>
<evidence type="ECO:0000256" key="1">
    <source>
        <dbReference type="ARBA" id="ARBA00023015"/>
    </source>
</evidence>
<keyword evidence="2" id="KW-0238">DNA-binding</keyword>
<dbReference type="STRING" id="121292.AU252_04015"/>